<dbReference type="Proteomes" id="UP000708576">
    <property type="component" value="Unassembled WGS sequence"/>
</dbReference>
<sequence>MIKLLYITGLVLYLVSIGNETMAQVSFPELFEMAKSHSADIVKLETSKTYLALEESKIKVDNLAPKTYLSSEVLFAPYFNNNGKIISTNPNESALGYDVAITSGGLYSCLLNTEIPLFNRKQVNNLLDQNNLEILRAENQLNKLIISLKYSLAIQYLDALASQAEYQSLLEKSQLIKQQLDITKLLTDHGLYRFVDYRLMLSAYSSDSLNVENSKTTYRLKLNQLYTVCGVSDTTFKKLKDFNSEINCTKVDTSVFLQTYVQDSLSAIYQQKVFENQYKPQVRLYANTGLNSTTIPNMANHFGMSAGIQLTYTLFDRKQKKINRQQEQLIIEQAAREKEIKQFEIQKQKTSYFEAIKTLDKSIKKEEKLQNDYQEILSIYNDELKKAQVGIIDYLNFLEKINQNKLALENHRIERDKLVVEYNYWNN</sequence>
<evidence type="ECO:0000313" key="2">
    <source>
        <dbReference type="Proteomes" id="UP000708576"/>
    </source>
</evidence>
<organism evidence="1 2">
    <name type="scientific">Carboxylicivirga linearis</name>
    <dbReference type="NCBI Taxonomy" id="1628157"/>
    <lineage>
        <taxon>Bacteria</taxon>
        <taxon>Pseudomonadati</taxon>
        <taxon>Bacteroidota</taxon>
        <taxon>Bacteroidia</taxon>
        <taxon>Marinilabiliales</taxon>
        <taxon>Marinilabiliaceae</taxon>
        <taxon>Carboxylicivirga</taxon>
    </lineage>
</organism>
<protein>
    <submittedName>
        <fullName evidence="1">TolC family protein</fullName>
    </submittedName>
</protein>
<dbReference type="Gene3D" id="1.20.1600.10">
    <property type="entry name" value="Outer membrane efflux proteins (OEP)"/>
    <property type="match status" value="1"/>
</dbReference>
<name>A0ABS5K1C0_9BACT</name>
<proteinExistence type="predicted"/>
<dbReference type="SUPFAM" id="SSF56954">
    <property type="entry name" value="Outer membrane efflux proteins (OEP)"/>
    <property type="match status" value="1"/>
</dbReference>
<accession>A0ABS5K1C0</accession>
<dbReference type="EMBL" id="JAGUCO010000034">
    <property type="protein sequence ID" value="MBS2100967.1"/>
    <property type="molecule type" value="Genomic_DNA"/>
</dbReference>
<gene>
    <name evidence="1" type="ORF">KEM10_21960</name>
</gene>
<dbReference type="RefSeq" id="WP_212219855.1">
    <property type="nucleotide sequence ID" value="NZ_JAGUCO010000034.1"/>
</dbReference>
<keyword evidence="2" id="KW-1185">Reference proteome</keyword>
<evidence type="ECO:0000313" key="1">
    <source>
        <dbReference type="EMBL" id="MBS2100967.1"/>
    </source>
</evidence>
<dbReference type="PANTHER" id="PTHR30203">
    <property type="entry name" value="OUTER MEMBRANE CATION EFFLUX PROTEIN"/>
    <property type="match status" value="1"/>
</dbReference>
<reference evidence="1 2" key="1">
    <citation type="journal article" date="2015" name="Int. J. Syst. Evol. Microbiol.">
        <title>Carboxylicivirga linearis sp. nov., isolated from a sea cucumber culture pond.</title>
        <authorList>
            <person name="Wang F.Q."/>
            <person name="Zhou Y.X."/>
            <person name="Lin X.Z."/>
            <person name="Chen G.J."/>
            <person name="Du Z.J."/>
        </authorList>
    </citation>
    <scope>NUCLEOTIDE SEQUENCE [LARGE SCALE GENOMIC DNA]</scope>
    <source>
        <strain evidence="1 2">FB218</strain>
    </source>
</reference>
<comment type="caution">
    <text evidence="1">The sequence shown here is derived from an EMBL/GenBank/DDBJ whole genome shotgun (WGS) entry which is preliminary data.</text>
</comment>
<dbReference type="InterPro" id="IPR010131">
    <property type="entry name" value="MdtP/NodT-like"/>
</dbReference>